<reference evidence="3" key="1">
    <citation type="submission" date="2016-10" db="EMBL/GenBank/DDBJ databases">
        <authorList>
            <person name="Varghese N."/>
            <person name="Submissions S."/>
        </authorList>
    </citation>
    <scope>NUCLEOTIDE SEQUENCE [LARGE SCALE GENOMIC DNA]</scope>
    <source>
        <strain evidence="3">IBRC-M 10043</strain>
    </source>
</reference>
<dbReference type="EMBL" id="FOCX01000023">
    <property type="protein sequence ID" value="SEO92812.1"/>
    <property type="molecule type" value="Genomic_DNA"/>
</dbReference>
<gene>
    <name evidence="2" type="ORF">SAMN05216388_102352</name>
</gene>
<accession>A0A1H8TPC2</accession>
<protein>
    <submittedName>
        <fullName evidence="2">Uncharacterized protein</fullName>
    </submittedName>
</protein>
<evidence type="ECO:0000313" key="3">
    <source>
        <dbReference type="Proteomes" id="UP000198775"/>
    </source>
</evidence>
<sequence length="38" mass="4349">MSEEQEEQSDQDRAQESLLSGGERVSKGRQRDNHDDSD</sequence>
<dbReference type="Proteomes" id="UP000198775">
    <property type="component" value="Unassembled WGS sequence"/>
</dbReference>
<feature type="compositionally biased region" description="Basic and acidic residues" evidence="1">
    <location>
        <begin position="24"/>
        <end position="38"/>
    </location>
</feature>
<evidence type="ECO:0000313" key="2">
    <source>
        <dbReference type="EMBL" id="SEO92812.1"/>
    </source>
</evidence>
<keyword evidence="3" id="KW-1185">Reference proteome</keyword>
<name>A0A1H8TPC2_9EURY</name>
<proteinExistence type="predicted"/>
<dbReference type="AlphaFoldDB" id="A0A1H8TPC2"/>
<evidence type="ECO:0000256" key="1">
    <source>
        <dbReference type="SAM" id="MobiDB-lite"/>
    </source>
</evidence>
<organism evidence="2 3">
    <name type="scientific">Halorientalis persicus</name>
    <dbReference type="NCBI Taxonomy" id="1367881"/>
    <lineage>
        <taxon>Archaea</taxon>
        <taxon>Methanobacteriati</taxon>
        <taxon>Methanobacteriota</taxon>
        <taxon>Stenosarchaea group</taxon>
        <taxon>Halobacteria</taxon>
        <taxon>Halobacteriales</taxon>
        <taxon>Haloarculaceae</taxon>
        <taxon>Halorientalis</taxon>
    </lineage>
</organism>
<feature type="region of interest" description="Disordered" evidence="1">
    <location>
        <begin position="1"/>
        <end position="38"/>
    </location>
</feature>